<dbReference type="PROSITE" id="PS51891">
    <property type="entry name" value="CENP_V_GFA"/>
    <property type="match status" value="1"/>
</dbReference>
<keyword evidence="7" id="KW-1185">Reference proteome</keyword>
<gene>
    <name evidence="6" type="ORF">FMM02_01490</name>
</gene>
<keyword evidence="4" id="KW-0456">Lyase</keyword>
<dbReference type="PANTHER" id="PTHR33337">
    <property type="entry name" value="GFA DOMAIN-CONTAINING PROTEIN"/>
    <property type="match status" value="1"/>
</dbReference>
<organism evidence="6 7">
    <name type="scientific">Sphingomonas xanthus</name>
    <dbReference type="NCBI Taxonomy" id="2594473"/>
    <lineage>
        <taxon>Bacteria</taxon>
        <taxon>Pseudomonadati</taxon>
        <taxon>Pseudomonadota</taxon>
        <taxon>Alphaproteobacteria</taxon>
        <taxon>Sphingomonadales</taxon>
        <taxon>Sphingomonadaceae</taxon>
        <taxon>Sphingomonas</taxon>
    </lineage>
</organism>
<dbReference type="SUPFAM" id="SSF51316">
    <property type="entry name" value="Mss4-like"/>
    <property type="match status" value="1"/>
</dbReference>
<dbReference type="AlphaFoldDB" id="A0A516IPI0"/>
<accession>A0A516IPI0</accession>
<feature type="domain" description="CENP-V/GFA" evidence="5">
    <location>
        <begin position="6"/>
        <end position="112"/>
    </location>
</feature>
<dbReference type="PANTHER" id="PTHR33337:SF40">
    <property type="entry name" value="CENP-V_GFA DOMAIN-CONTAINING PROTEIN-RELATED"/>
    <property type="match status" value="1"/>
</dbReference>
<evidence type="ECO:0000256" key="1">
    <source>
        <dbReference type="ARBA" id="ARBA00005495"/>
    </source>
</evidence>
<name>A0A516IPI0_9SPHN</name>
<evidence type="ECO:0000256" key="2">
    <source>
        <dbReference type="ARBA" id="ARBA00022723"/>
    </source>
</evidence>
<reference evidence="6 7" key="1">
    <citation type="submission" date="2019-07" db="EMBL/GenBank/DDBJ databases">
        <title>Sphingomonas AE3 Genome sequencing and assembly.</title>
        <authorList>
            <person name="Kim H."/>
        </authorList>
    </citation>
    <scope>NUCLEOTIDE SEQUENCE [LARGE SCALE GENOMIC DNA]</scope>
    <source>
        <strain evidence="6 7">AE3</strain>
    </source>
</reference>
<dbReference type="InterPro" id="IPR011057">
    <property type="entry name" value="Mss4-like_sf"/>
</dbReference>
<dbReference type="KEGG" id="sxa:FMM02_01490"/>
<evidence type="ECO:0000256" key="4">
    <source>
        <dbReference type="ARBA" id="ARBA00023239"/>
    </source>
</evidence>
<evidence type="ECO:0000259" key="5">
    <source>
        <dbReference type="PROSITE" id="PS51891"/>
    </source>
</evidence>
<keyword evidence="2" id="KW-0479">Metal-binding</keyword>
<keyword evidence="3" id="KW-0862">Zinc</keyword>
<evidence type="ECO:0000256" key="3">
    <source>
        <dbReference type="ARBA" id="ARBA00022833"/>
    </source>
</evidence>
<dbReference type="EMBL" id="CP041659">
    <property type="protein sequence ID" value="QDP18746.1"/>
    <property type="molecule type" value="Genomic_DNA"/>
</dbReference>
<dbReference type="GO" id="GO:0016846">
    <property type="term" value="F:carbon-sulfur lyase activity"/>
    <property type="evidence" value="ECO:0007669"/>
    <property type="project" value="InterPro"/>
</dbReference>
<dbReference type="RefSeq" id="WP_147493208.1">
    <property type="nucleotide sequence ID" value="NZ_CP041659.1"/>
</dbReference>
<evidence type="ECO:0000313" key="7">
    <source>
        <dbReference type="Proteomes" id="UP000321857"/>
    </source>
</evidence>
<evidence type="ECO:0000313" key="6">
    <source>
        <dbReference type="EMBL" id="QDP18746.1"/>
    </source>
</evidence>
<comment type="similarity">
    <text evidence="1">Belongs to the Gfa family.</text>
</comment>
<protein>
    <submittedName>
        <fullName evidence="6">GFA family protein</fullName>
    </submittedName>
</protein>
<proteinExistence type="inferred from homology"/>
<dbReference type="Proteomes" id="UP000321857">
    <property type="component" value="Chromosome"/>
</dbReference>
<dbReference type="Gene3D" id="3.90.1590.10">
    <property type="entry name" value="glutathione-dependent formaldehyde- activating enzyme (gfa)"/>
    <property type="match status" value="1"/>
</dbReference>
<dbReference type="InterPro" id="IPR006913">
    <property type="entry name" value="CENP-V/GFA"/>
</dbReference>
<dbReference type="GO" id="GO:0046872">
    <property type="term" value="F:metal ion binding"/>
    <property type="evidence" value="ECO:0007669"/>
    <property type="project" value="UniProtKB-KW"/>
</dbReference>
<dbReference type="OrthoDB" id="7186766at2"/>
<sequence>MNAKRMAGGCACGAVRFEAEIDSDEAYLCHCRMCQRATGSVSIAFKNLPQTSMRWLSGPDWYDSSPIARRPYCAKCGTSLGFQFREGPNLDLTVAAFDEPSRFKPTSHFGAESIHEAWIDTRALPRERCDEHAKLVDKWVAATGSVPD</sequence>
<dbReference type="Pfam" id="PF04828">
    <property type="entry name" value="GFA"/>
    <property type="match status" value="1"/>
</dbReference>